<organism evidence="2 3">
    <name type="scientific">Deinococcus metalli</name>
    <dbReference type="NCBI Taxonomy" id="1141878"/>
    <lineage>
        <taxon>Bacteria</taxon>
        <taxon>Thermotogati</taxon>
        <taxon>Deinococcota</taxon>
        <taxon>Deinococci</taxon>
        <taxon>Deinococcales</taxon>
        <taxon>Deinococcaceae</taxon>
        <taxon>Deinococcus</taxon>
    </lineage>
</organism>
<gene>
    <name evidence="2" type="ORF">GCM10017781_17800</name>
</gene>
<name>A0ABQ3JSL7_9DEIO</name>
<feature type="region of interest" description="Disordered" evidence="1">
    <location>
        <begin position="101"/>
        <end position="121"/>
    </location>
</feature>
<comment type="caution">
    <text evidence="2">The sequence shown here is derived from an EMBL/GenBank/DDBJ whole genome shotgun (WGS) entry which is preliminary data.</text>
</comment>
<accession>A0ABQ3JSL7</accession>
<evidence type="ECO:0000313" key="3">
    <source>
        <dbReference type="Proteomes" id="UP000619376"/>
    </source>
</evidence>
<evidence type="ECO:0000256" key="1">
    <source>
        <dbReference type="SAM" id="MobiDB-lite"/>
    </source>
</evidence>
<reference evidence="3" key="1">
    <citation type="journal article" date="2019" name="Int. J. Syst. Evol. Microbiol.">
        <title>The Global Catalogue of Microorganisms (GCM) 10K type strain sequencing project: providing services to taxonomists for standard genome sequencing and annotation.</title>
        <authorList>
            <consortium name="The Broad Institute Genomics Platform"/>
            <consortium name="The Broad Institute Genome Sequencing Center for Infectious Disease"/>
            <person name="Wu L."/>
            <person name="Ma J."/>
        </authorList>
    </citation>
    <scope>NUCLEOTIDE SEQUENCE [LARGE SCALE GENOMIC DNA]</scope>
    <source>
        <strain evidence="3">CGMCC 1.18437</strain>
    </source>
</reference>
<keyword evidence="3" id="KW-1185">Reference proteome</keyword>
<sequence>MSPCAAKARAVAVPIPPVAPMISVCMESVNRRGEPGTVGRGTERPAPAPSLLLYELLHETRVFKVEASHPAPDRTPSHMALAARGRRLAPVAQMKDVHSLMGAKSAGADNVNARGKDAAPR</sequence>
<dbReference type="Proteomes" id="UP000619376">
    <property type="component" value="Unassembled WGS sequence"/>
</dbReference>
<proteinExistence type="predicted"/>
<protein>
    <submittedName>
        <fullName evidence="2">Uncharacterized protein</fullName>
    </submittedName>
</protein>
<evidence type="ECO:0000313" key="2">
    <source>
        <dbReference type="EMBL" id="GHF41539.1"/>
    </source>
</evidence>
<dbReference type="EMBL" id="BNAJ01000003">
    <property type="protein sequence ID" value="GHF41539.1"/>
    <property type="molecule type" value="Genomic_DNA"/>
</dbReference>